<organism evidence="6 7">
    <name type="scientific">Enterobacillus tribolii</name>
    <dbReference type="NCBI Taxonomy" id="1487935"/>
    <lineage>
        <taxon>Bacteria</taxon>
        <taxon>Pseudomonadati</taxon>
        <taxon>Pseudomonadota</taxon>
        <taxon>Gammaproteobacteria</taxon>
        <taxon>Enterobacterales</taxon>
        <taxon>Hafniaceae</taxon>
        <taxon>Enterobacillus</taxon>
    </lineage>
</organism>
<proteinExistence type="predicted"/>
<keyword evidence="4 5" id="KW-0472">Membrane</keyword>
<sequence>MNAVSWMRLPPFIWGALLMIGAGVRFLPAAPGGPPLNLFSGGAVIAAAGLWLCYCLFSFRMHHTSPDPRMTPQNLITDGPFRLSRNPIYLGMALLMAGIGILLAGWIFVVTTLLFVLLVTLTNILPEERVLEACYGDAYLRYKKRVRRWL</sequence>
<feature type="transmembrane region" description="Helical" evidence="5">
    <location>
        <begin position="88"/>
        <end position="121"/>
    </location>
</feature>
<name>A0A370R3R3_9GAMM</name>
<comment type="caution">
    <text evidence="6">The sequence shown here is derived from an EMBL/GenBank/DDBJ whole genome shotgun (WGS) entry which is preliminary data.</text>
</comment>
<dbReference type="GO" id="GO:0032259">
    <property type="term" value="P:methylation"/>
    <property type="evidence" value="ECO:0007669"/>
    <property type="project" value="UniProtKB-KW"/>
</dbReference>
<evidence type="ECO:0000256" key="1">
    <source>
        <dbReference type="ARBA" id="ARBA00004127"/>
    </source>
</evidence>
<dbReference type="GO" id="GO:0008168">
    <property type="term" value="F:methyltransferase activity"/>
    <property type="evidence" value="ECO:0007669"/>
    <property type="project" value="UniProtKB-KW"/>
</dbReference>
<evidence type="ECO:0000256" key="4">
    <source>
        <dbReference type="ARBA" id="ARBA00023136"/>
    </source>
</evidence>
<evidence type="ECO:0000256" key="5">
    <source>
        <dbReference type="SAM" id="Phobius"/>
    </source>
</evidence>
<feature type="transmembrane region" description="Helical" evidence="5">
    <location>
        <begin position="36"/>
        <end position="59"/>
    </location>
</feature>
<dbReference type="Pfam" id="PF04191">
    <property type="entry name" value="PEMT"/>
    <property type="match status" value="1"/>
</dbReference>
<dbReference type="PANTHER" id="PTHR12714">
    <property type="entry name" value="PROTEIN-S ISOPRENYLCYSTEINE O-METHYLTRANSFERASE"/>
    <property type="match status" value="1"/>
</dbReference>
<dbReference type="Proteomes" id="UP000254848">
    <property type="component" value="Unassembled WGS sequence"/>
</dbReference>
<keyword evidence="3 5" id="KW-1133">Transmembrane helix</keyword>
<gene>
    <name evidence="6" type="ORF">C8D90_101520</name>
</gene>
<dbReference type="GO" id="GO:0012505">
    <property type="term" value="C:endomembrane system"/>
    <property type="evidence" value="ECO:0007669"/>
    <property type="project" value="UniProtKB-SubCell"/>
</dbReference>
<evidence type="ECO:0000256" key="3">
    <source>
        <dbReference type="ARBA" id="ARBA00022989"/>
    </source>
</evidence>
<comment type="subcellular location">
    <subcellularLocation>
        <location evidence="1">Endomembrane system</location>
        <topology evidence="1">Multi-pass membrane protein</topology>
    </subcellularLocation>
</comment>
<reference evidence="6 7" key="1">
    <citation type="submission" date="2018-07" db="EMBL/GenBank/DDBJ databases">
        <title>Genomic Encyclopedia of Type Strains, Phase IV (KMG-IV): sequencing the most valuable type-strain genomes for metagenomic binning, comparative biology and taxonomic classification.</title>
        <authorList>
            <person name="Goeker M."/>
        </authorList>
    </citation>
    <scope>NUCLEOTIDE SEQUENCE [LARGE SCALE GENOMIC DNA]</scope>
    <source>
        <strain evidence="6 7">DSM 103736</strain>
    </source>
</reference>
<protein>
    <submittedName>
        <fullName evidence="6">Protein-S-isoprenylcysteine O-methyltransferase Ste14</fullName>
    </submittedName>
</protein>
<dbReference type="Gene3D" id="1.20.120.1630">
    <property type="match status" value="1"/>
</dbReference>
<dbReference type="EMBL" id="QRAP01000001">
    <property type="protein sequence ID" value="RDK97076.1"/>
    <property type="molecule type" value="Genomic_DNA"/>
</dbReference>
<dbReference type="InterPro" id="IPR007318">
    <property type="entry name" value="Phopholipid_MeTrfase"/>
</dbReference>
<feature type="transmembrane region" description="Helical" evidence="5">
    <location>
        <begin position="12"/>
        <end position="30"/>
    </location>
</feature>
<evidence type="ECO:0000313" key="6">
    <source>
        <dbReference type="EMBL" id="RDK97076.1"/>
    </source>
</evidence>
<dbReference type="AlphaFoldDB" id="A0A370R3R3"/>
<keyword evidence="7" id="KW-1185">Reference proteome</keyword>
<keyword evidence="2 5" id="KW-0812">Transmembrane</keyword>
<evidence type="ECO:0000256" key="2">
    <source>
        <dbReference type="ARBA" id="ARBA00022692"/>
    </source>
</evidence>
<dbReference type="PANTHER" id="PTHR12714:SF24">
    <property type="entry name" value="SLR1182 PROTEIN"/>
    <property type="match status" value="1"/>
</dbReference>
<keyword evidence="6" id="KW-0808">Transferase</keyword>
<keyword evidence="6" id="KW-0489">Methyltransferase</keyword>
<accession>A0A370R3R3</accession>
<evidence type="ECO:0000313" key="7">
    <source>
        <dbReference type="Proteomes" id="UP000254848"/>
    </source>
</evidence>